<reference evidence="7 8" key="1">
    <citation type="submission" date="2019-06" db="EMBL/GenBank/DDBJ databases">
        <title>Sequencing the genomes of 1000 actinobacteria strains.</title>
        <authorList>
            <person name="Klenk H.-P."/>
        </authorList>
    </citation>
    <scope>NUCLEOTIDE SEQUENCE [LARGE SCALE GENOMIC DNA]</scope>
    <source>
        <strain evidence="7 8">DSM 18031</strain>
    </source>
</reference>
<feature type="region of interest" description="Disordered" evidence="5">
    <location>
        <begin position="1"/>
        <end position="45"/>
    </location>
</feature>
<keyword evidence="8" id="KW-1185">Reference proteome</keyword>
<keyword evidence="2 6" id="KW-0812">Transmembrane</keyword>
<evidence type="ECO:0000313" key="8">
    <source>
        <dbReference type="Proteomes" id="UP000318331"/>
    </source>
</evidence>
<evidence type="ECO:0000313" key="7">
    <source>
        <dbReference type="EMBL" id="TQM63535.1"/>
    </source>
</evidence>
<dbReference type="GO" id="GO:0005384">
    <property type="term" value="F:manganese ion transmembrane transporter activity"/>
    <property type="evidence" value="ECO:0007669"/>
    <property type="project" value="InterPro"/>
</dbReference>
<feature type="transmembrane region" description="Helical" evidence="6">
    <location>
        <begin position="210"/>
        <end position="231"/>
    </location>
</feature>
<evidence type="ECO:0000256" key="4">
    <source>
        <dbReference type="ARBA" id="ARBA00023136"/>
    </source>
</evidence>
<dbReference type="GO" id="GO:0030026">
    <property type="term" value="P:intracellular manganese ion homeostasis"/>
    <property type="evidence" value="ECO:0007669"/>
    <property type="project" value="InterPro"/>
</dbReference>
<comment type="caution">
    <text evidence="7">The sequence shown here is derived from an EMBL/GenBank/DDBJ whole genome shotgun (WGS) entry which is preliminary data.</text>
</comment>
<dbReference type="PANTHER" id="PTHR31851">
    <property type="entry name" value="FE(2+)/MN(2+) TRANSPORTER PCL1"/>
    <property type="match status" value="1"/>
</dbReference>
<dbReference type="GO" id="GO:0012505">
    <property type="term" value="C:endomembrane system"/>
    <property type="evidence" value="ECO:0007669"/>
    <property type="project" value="UniProtKB-SubCell"/>
</dbReference>
<dbReference type="AlphaFoldDB" id="A0A543HZ47"/>
<evidence type="ECO:0000256" key="1">
    <source>
        <dbReference type="ARBA" id="ARBA00004127"/>
    </source>
</evidence>
<protein>
    <submittedName>
        <fullName evidence="7">VIT1/CCC1 family predicted Fe2+/Mn2+ transporter</fullName>
    </submittedName>
</protein>
<feature type="transmembrane region" description="Helical" evidence="6">
    <location>
        <begin position="56"/>
        <end position="76"/>
    </location>
</feature>
<accession>A0A543HZ47</accession>
<dbReference type="Proteomes" id="UP000318331">
    <property type="component" value="Unassembled WGS sequence"/>
</dbReference>
<feature type="transmembrane region" description="Helical" evidence="6">
    <location>
        <begin position="182"/>
        <end position="204"/>
    </location>
</feature>
<evidence type="ECO:0000256" key="5">
    <source>
        <dbReference type="SAM" id="MobiDB-lite"/>
    </source>
</evidence>
<comment type="subcellular location">
    <subcellularLocation>
        <location evidence="1">Endomembrane system</location>
        <topology evidence="1">Multi-pass membrane protein</topology>
    </subcellularLocation>
</comment>
<dbReference type="InterPro" id="IPR008217">
    <property type="entry name" value="Ccc1_fam"/>
</dbReference>
<feature type="compositionally biased region" description="Polar residues" evidence="5">
    <location>
        <begin position="1"/>
        <end position="20"/>
    </location>
</feature>
<dbReference type="Pfam" id="PF01988">
    <property type="entry name" value="VIT1"/>
    <property type="match status" value="1"/>
</dbReference>
<evidence type="ECO:0000256" key="2">
    <source>
        <dbReference type="ARBA" id="ARBA00022692"/>
    </source>
</evidence>
<proteinExistence type="predicted"/>
<evidence type="ECO:0000256" key="3">
    <source>
        <dbReference type="ARBA" id="ARBA00022989"/>
    </source>
</evidence>
<sequence length="267" mass="27025">MSTHNSVPTEPQHPATSSERASSEVADSQVADSQHPAEPHTAGTAQRLNWLRAGVLGANDGIISVAALVVGVAGATTASGPILTAGMAALVGGAISMALGEYVSVSSQSDSERALIAKEKWELETMPEEELEELIGIYAAKGLSSETARAVAEELTAHDALAAHLSAELNISEDDVVSPWHAAFASAVAFTIGGVLPLLTALLPPENLRVPLTFVVVLLALGLTGTVGAHLGGSSKMRATVRVVVGGALALAATFAIGSLLGTTGVV</sequence>
<feature type="transmembrane region" description="Helical" evidence="6">
    <location>
        <begin position="82"/>
        <end position="103"/>
    </location>
</feature>
<evidence type="ECO:0000256" key="6">
    <source>
        <dbReference type="SAM" id="Phobius"/>
    </source>
</evidence>
<gene>
    <name evidence="7" type="ORF">FB466_1800</name>
</gene>
<keyword evidence="3 6" id="KW-1133">Transmembrane helix</keyword>
<feature type="transmembrane region" description="Helical" evidence="6">
    <location>
        <begin position="243"/>
        <end position="262"/>
    </location>
</feature>
<organism evidence="7 8">
    <name type="scientific">Klugiella xanthotipulae</name>
    <dbReference type="NCBI Taxonomy" id="244735"/>
    <lineage>
        <taxon>Bacteria</taxon>
        <taxon>Bacillati</taxon>
        <taxon>Actinomycetota</taxon>
        <taxon>Actinomycetes</taxon>
        <taxon>Micrococcales</taxon>
        <taxon>Microbacteriaceae</taxon>
        <taxon>Klugiella</taxon>
    </lineage>
</organism>
<dbReference type="EMBL" id="VFPN01000002">
    <property type="protein sequence ID" value="TQM63535.1"/>
    <property type="molecule type" value="Genomic_DNA"/>
</dbReference>
<dbReference type="CDD" id="cd02432">
    <property type="entry name" value="Nodulin-21_like_1"/>
    <property type="match status" value="1"/>
</dbReference>
<keyword evidence="4 6" id="KW-0472">Membrane</keyword>
<dbReference type="RefSeq" id="WP_211344791.1">
    <property type="nucleotide sequence ID" value="NZ_BAAAYS010000011.1"/>
</dbReference>
<name>A0A543HZ47_9MICO</name>